<keyword evidence="4" id="KW-0812">Transmembrane</keyword>
<gene>
    <name evidence="5" type="ORF">GDO81_006272</name>
</gene>
<organism evidence="5 6">
    <name type="scientific">Engystomops pustulosus</name>
    <name type="common">Tungara frog</name>
    <name type="synonym">Physalaemus pustulosus</name>
    <dbReference type="NCBI Taxonomy" id="76066"/>
    <lineage>
        <taxon>Eukaryota</taxon>
        <taxon>Metazoa</taxon>
        <taxon>Chordata</taxon>
        <taxon>Craniata</taxon>
        <taxon>Vertebrata</taxon>
        <taxon>Euteleostomi</taxon>
        <taxon>Amphibia</taxon>
        <taxon>Batrachia</taxon>
        <taxon>Anura</taxon>
        <taxon>Neobatrachia</taxon>
        <taxon>Hyloidea</taxon>
        <taxon>Leptodactylidae</taxon>
        <taxon>Leiuperinae</taxon>
        <taxon>Engystomops</taxon>
    </lineage>
</organism>
<dbReference type="InterPro" id="IPR013783">
    <property type="entry name" value="Ig-like_fold"/>
</dbReference>
<dbReference type="GO" id="GO:0009986">
    <property type="term" value="C:cell surface"/>
    <property type="evidence" value="ECO:0007669"/>
    <property type="project" value="TreeGrafter"/>
</dbReference>
<dbReference type="PANTHER" id="PTHR16423">
    <property type="entry name" value="TREM-LIKE TRANSCRIPT PROTEIN"/>
    <property type="match status" value="1"/>
</dbReference>
<dbReference type="AlphaFoldDB" id="A0AAV7CVG9"/>
<protein>
    <recommendedName>
        <fullName evidence="7">Ig-like domain-containing protein</fullName>
    </recommendedName>
</protein>
<evidence type="ECO:0008006" key="7">
    <source>
        <dbReference type="Google" id="ProtNLM"/>
    </source>
</evidence>
<evidence type="ECO:0000313" key="5">
    <source>
        <dbReference type="EMBL" id="KAG8589129.1"/>
    </source>
</evidence>
<proteinExistence type="predicted"/>
<keyword evidence="6" id="KW-1185">Reference proteome</keyword>
<dbReference type="InterPro" id="IPR052314">
    <property type="entry name" value="Immune_rcpt_domain"/>
</dbReference>
<comment type="caution">
    <text evidence="5">The sequence shown here is derived from an EMBL/GenBank/DDBJ whole genome shotgun (WGS) entry which is preliminary data.</text>
</comment>
<evidence type="ECO:0000313" key="6">
    <source>
        <dbReference type="Proteomes" id="UP000824782"/>
    </source>
</evidence>
<evidence type="ECO:0000256" key="1">
    <source>
        <dbReference type="ARBA" id="ARBA00022729"/>
    </source>
</evidence>
<keyword evidence="2" id="KW-1015">Disulfide bond</keyword>
<feature type="transmembrane region" description="Helical" evidence="4">
    <location>
        <begin position="7"/>
        <end position="25"/>
    </location>
</feature>
<sequence length="346" mass="40285">MKSVKLHLFQVVGSMAFHIFFFTWIQCSSDIRVREVQAAVMGSVTITFNYDSYWYKNLISSWCRQVSMTECENIVDTSVANRDEHNRRVFLSQNTERLSIVNVTMVNLQCWDTGLYKWRIWTGTDYDIIENVLLQVVFGLPPKLHVAIYKLYDTVEMNCEYNQRQKWSKAWFKKLGHDKLQWLVHSDGNVNMDYSARSIVYVDETNRVLEMKIINLELWDSGFYQCREAGGETILKEILLLVTLDTYEDSSDHTTFSTSIYTSTSPNTIPGKTYASPVDVKANISNGKSSNFTEDSIIVHHRTWDILRWVLLLCMGLCVILFTFYQKFLDSISHIHQICTRSTNMI</sequence>
<keyword evidence="4" id="KW-0472">Membrane</keyword>
<evidence type="ECO:0000256" key="3">
    <source>
        <dbReference type="ARBA" id="ARBA00023319"/>
    </source>
</evidence>
<keyword evidence="4" id="KW-1133">Transmembrane helix</keyword>
<dbReference type="PANTHER" id="PTHR16423:SF6">
    <property type="entry name" value="TRIGGERING RECEPTOR EXPRESSED ON MYELOID CELLS 2-RELATED"/>
    <property type="match status" value="1"/>
</dbReference>
<reference evidence="5" key="1">
    <citation type="thesis" date="2020" institute="ProQuest LLC" country="789 East Eisenhower Parkway, Ann Arbor, MI, USA">
        <title>Comparative Genomics and Chromosome Evolution.</title>
        <authorList>
            <person name="Mudd A.B."/>
        </authorList>
    </citation>
    <scope>NUCLEOTIDE SEQUENCE</scope>
    <source>
        <strain evidence="5">237g6f4</strain>
        <tissue evidence="5">Blood</tissue>
    </source>
</reference>
<dbReference type="InterPro" id="IPR036179">
    <property type="entry name" value="Ig-like_dom_sf"/>
</dbReference>
<keyword evidence="3" id="KW-0393">Immunoglobulin domain</keyword>
<feature type="transmembrane region" description="Helical" evidence="4">
    <location>
        <begin position="306"/>
        <end position="325"/>
    </location>
</feature>
<evidence type="ECO:0000256" key="2">
    <source>
        <dbReference type="ARBA" id="ARBA00023157"/>
    </source>
</evidence>
<accession>A0AAV7CVG9</accession>
<name>A0AAV7CVG9_ENGPU</name>
<dbReference type="EMBL" id="WNYA01000002">
    <property type="protein sequence ID" value="KAG8589129.1"/>
    <property type="molecule type" value="Genomic_DNA"/>
</dbReference>
<dbReference type="SUPFAM" id="SSF48726">
    <property type="entry name" value="Immunoglobulin"/>
    <property type="match status" value="2"/>
</dbReference>
<dbReference type="Gene3D" id="2.60.40.10">
    <property type="entry name" value="Immunoglobulins"/>
    <property type="match status" value="2"/>
</dbReference>
<dbReference type="Proteomes" id="UP000824782">
    <property type="component" value="Unassembled WGS sequence"/>
</dbReference>
<dbReference type="GO" id="GO:0038023">
    <property type="term" value="F:signaling receptor activity"/>
    <property type="evidence" value="ECO:0007669"/>
    <property type="project" value="TreeGrafter"/>
</dbReference>
<keyword evidence="1" id="KW-0732">Signal</keyword>
<evidence type="ECO:0000256" key="4">
    <source>
        <dbReference type="SAM" id="Phobius"/>
    </source>
</evidence>